<dbReference type="EMBL" id="CP042301">
    <property type="protein sequence ID" value="QDZ02669.1"/>
    <property type="molecule type" value="Genomic_DNA"/>
</dbReference>
<keyword evidence="6" id="KW-1185">Reference proteome</keyword>
<dbReference type="InterPro" id="IPR000524">
    <property type="entry name" value="Tscrpt_reg_HTH_GntR"/>
</dbReference>
<dbReference type="GO" id="GO:0003677">
    <property type="term" value="F:DNA binding"/>
    <property type="evidence" value="ECO:0007669"/>
    <property type="project" value="UniProtKB-KW"/>
</dbReference>
<dbReference type="Pfam" id="PF07729">
    <property type="entry name" value="FCD"/>
    <property type="match status" value="1"/>
</dbReference>
<dbReference type="PANTHER" id="PTHR43537">
    <property type="entry name" value="TRANSCRIPTIONAL REGULATOR, GNTR FAMILY"/>
    <property type="match status" value="1"/>
</dbReference>
<gene>
    <name evidence="5" type="ORF">FQ775_21115</name>
</gene>
<dbReference type="SUPFAM" id="SSF46785">
    <property type="entry name" value="Winged helix' DNA-binding domain"/>
    <property type="match status" value="1"/>
</dbReference>
<dbReference type="GO" id="GO:0003700">
    <property type="term" value="F:DNA-binding transcription factor activity"/>
    <property type="evidence" value="ECO:0007669"/>
    <property type="project" value="InterPro"/>
</dbReference>
<dbReference type="PANTHER" id="PTHR43537:SF20">
    <property type="entry name" value="HTH-TYPE TRANSCRIPTIONAL REPRESSOR GLAR"/>
    <property type="match status" value="1"/>
</dbReference>
<name>A0A5B8L4B5_9HYPH</name>
<feature type="domain" description="HTH gntR-type" evidence="4">
    <location>
        <begin position="10"/>
        <end position="77"/>
    </location>
</feature>
<evidence type="ECO:0000259" key="4">
    <source>
        <dbReference type="PROSITE" id="PS50949"/>
    </source>
</evidence>
<evidence type="ECO:0000256" key="1">
    <source>
        <dbReference type="ARBA" id="ARBA00023015"/>
    </source>
</evidence>
<dbReference type="OrthoDB" id="8680240at2"/>
<dbReference type="RefSeq" id="WP_146301304.1">
    <property type="nucleotide sequence ID" value="NZ_CP042301.2"/>
</dbReference>
<dbReference type="SMART" id="SM00345">
    <property type="entry name" value="HTH_GNTR"/>
    <property type="match status" value="1"/>
</dbReference>
<evidence type="ECO:0000313" key="5">
    <source>
        <dbReference type="EMBL" id="QDZ02669.1"/>
    </source>
</evidence>
<dbReference type="InterPro" id="IPR036388">
    <property type="entry name" value="WH-like_DNA-bd_sf"/>
</dbReference>
<protein>
    <submittedName>
        <fullName evidence="5">GntR family transcriptional regulator</fullName>
    </submittedName>
</protein>
<dbReference type="Gene3D" id="1.10.10.10">
    <property type="entry name" value="Winged helix-like DNA-binding domain superfamily/Winged helix DNA-binding domain"/>
    <property type="match status" value="1"/>
</dbReference>
<evidence type="ECO:0000256" key="2">
    <source>
        <dbReference type="ARBA" id="ARBA00023125"/>
    </source>
</evidence>
<dbReference type="AlphaFoldDB" id="A0A5B8L4B5"/>
<sequence>MFFRSDEDNATVVRLLAEQVRRDISFGVLEPDTRLKIDDLRQRYGGSAHSFREALTLLAADGLVEASAQRGFRVASATQADLEDILRLRAEIEPLGLRWSMDRGDVRWEGEVVASRHALLRTSEAVVADPEGFALDWDDARRIFHASLVSACGSPRLIGVQARLFGQSRRFGLAALREGRIDFARDAATAEALVEAVLAKLVREAAELLRTYILEPVTGLGHGAGT</sequence>
<dbReference type="PROSITE" id="PS50949">
    <property type="entry name" value="HTH_GNTR"/>
    <property type="match status" value="1"/>
</dbReference>
<accession>A0A5B8L4B5</accession>
<dbReference type="KEGG" id="niy:FQ775_21115"/>
<dbReference type="Gene3D" id="1.20.120.530">
    <property type="entry name" value="GntR ligand-binding domain-like"/>
    <property type="match status" value="1"/>
</dbReference>
<evidence type="ECO:0000256" key="3">
    <source>
        <dbReference type="ARBA" id="ARBA00023163"/>
    </source>
</evidence>
<reference evidence="5" key="1">
    <citation type="submission" date="2020-04" db="EMBL/GenBank/DDBJ databases">
        <title>Nitratireductor sp. nov. isolated from mangrove soil.</title>
        <authorList>
            <person name="Ye Y."/>
        </authorList>
    </citation>
    <scope>NUCLEOTIDE SEQUENCE</scope>
    <source>
        <strain evidence="5">SY7</strain>
    </source>
</reference>
<dbReference type="InterPro" id="IPR036390">
    <property type="entry name" value="WH_DNA-bd_sf"/>
</dbReference>
<organism evidence="5 6">
    <name type="scientific">Nitratireductor mangrovi</name>
    <dbReference type="NCBI Taxonomy" id="2599600"/>
    <lineage>
        <taxon>Bacteria</taxon>
        <taxon>Pseudomonadati</taxon>
        <taxon>Pseudomonadota</taxon>
        <taxon>Alphaproteobacteria</taxon>
        <taxon>Hyphomicrobiales</taxon>
        <taxon>Phyllobacteriaceae</taxon>
        <taxon>Nitratireductor</taxon>
    </lineage>
</organism>
<keyword evidence="3" id="KW-0804">Transcription</keyword>
<keyword evidence="1" id="KW-0805">Transcription regulation</keyword>
<dbReference type="Pfam" id="PF00392">
    <property type="entry name" value="GntR"/>
    <property type="match status" value="1"/>
</dbReference>
<dbReference type="InterPro" id="IPR008920">
    <property type="entry name" value="TF_FadR/GntR_C"/>
</dbReference>
<evidence type="ECO:0000313" key="6">
    <source>
        <dbReference type="Proteomes" id="UP000321389"/>
    </source>
</evidence>
<dbReference type="SMART" id="SM00895">
    <property type="entry name" value="FCD"/>
    <property type="match status" value="1"/>
</dbReference>
<dbReference type="InterPro" id="IPR011711">
    <property type="entry name" value="GntR_C"/>
</dbReference>
<proteinExistence type="predicted"/>
<dbReference type="SUPFAM" id="SSF48008">
    <property type="entry name" value="GntR ligand-binding domain-like"/>
    <property type="match status" value="1"/>
</dbReference>
<dbReference type="Proteomes" id="UP000321389">
    <property type="component" value="Chromosome"/>
</dbReference>
<keyword evidence="2" id="KW-0238">DNA-binding</keyword>